<sequence length="352" mass="40465">MLREFPVGRISRYQKKNASMSSKDYELFHRNQPFVHEHFARYPVFYMDFKTVEVNSPDEAFYTIASKIIEISRPYISLLKTHLSDKRLWNDKGQFYSVDEKVSLINSTLEKYDGLYDFARPYAKMETRQFLPQLMSVLSKYPGGANSVIIIDNYDTPGYHAITKLVGYSNGIADTLMRDQILHEFSAFYNELFKNNSYLKIGVLAGVYNIPLYHKRPGRSDYKVFQPHHGVGSSSDSSNPFDAAFGLSETEAWDLICDHVERHSARSTPAFKLQFKKDLMSYIFKTVNHNTYGTKQYCFNTRSVIRFIEAIEGYEHAGPDPGLDFGPPDSAARNFRYQLAAYSRAPEIPTAN</sequence>
<reference evidence="2 3" key="1">
    <citation type="submission" date="2016-07" db="EMBL/GenBank/DDBJ databases">
        <title>Pervasive Adenine N6-methylation of Active Genes in Fungi.</title>
        <authorList>
            <consortium name="DOE Joint Genome Institute"/>
            <person name="Mondo S.J."/>
            <person name="Dannebaum R.O."/>
            <person name="Kuo R.C."/>
            <person name="Labutti K."/>
            <person name="Haridas S."/>
            <person name="Kuo A."/>
            <person name="Salamov A."/>
            <person name="Ahrendt S.R."/>
            <person name="Lipzen A."/>
            <person name="Sullivan W."/>
            <person name="Andreopoulos W.B."/>
            <person name="Clum A."/>
            <person name="Lindquist E."/>
            <person name="Daum C."/>
            <person name="Ramamoorthy G.K."/>
            <person name="Gryganskyi A."/>
            <person name="Culley D."/>
            <person name="Magnuson J.K."/>
            <person name="James T.Y."/>
            <person name="O'Malley M.A."/>
            <person name="Stajich J.E."/>
            <person name="Spatafora J.W."/>
            <person name="Visel A."/>
            <person name="Grigoriev I.V."/>
        </authorList>
    </citation>
    <scope>NUCLEOTIDE SEQUENCE [LARGE SCALE GENOMIC DNA]</scope>
    <source>
        <strain evidence="2 3">ATCC 12442</strain>
    </source>
</reference>
<gene>
    <name evidence="2" type="ORF">DL89DRAFT_40003</name>
</gene>
<dbReference type="OrthoDB" id="5553900at2759"/>
<feature type="domain" description="AAA-ATPase-like" evidence="1">
    <location>
        <begin position="31"/>
        <end position="210"/>
    </location>
</feature>
<name>A0A1Y1W3W9_9FUNG</name>
<dbReference type="EMBL" id="MCFD01000011">
    <property type="protein sequence ID" value="ORX68015.1"/>
    <property type="molecule type" value="Genomic_DNA"/>
</dbReference>
<dbReference type="AlphaFoldDB" id="A0A1Y1W3W9"/>
<comment type="caution">
    <text evidence="2">The sequence shown here is derived from an EMBL/GenBank/DDBJ whole genome shotgun (WGS) entry which is preliminary data.</text>
</comment>
<organism evidence="2 3">
    <name type="scientific">Linderina pennispora</name>
    <dbReference type="NCBI Taxonomy" id="61395"/>
    <lineage>
        <taxon>Eukaryota</taxon>
        <taxon>Fungi</taxon>
        <taxon>Fungi incertae sedis</taxon>
        <taxon>Zoopagomycota</taxon>
        <taxon>Kickxellomycotina</taxon>
        <taxon>Kickxellomycetes</taxon>
        <taxon>Kickxellales</taxon>
        <taxon>Kickxellaceae</taxon>
        <taxon>Linderina</taxon>
    </lineage>
</organism>
<dbReference type="InterPro" id="IPR018631">
    <property type="entry name" value="AAA-ATPase-like_dom"/>
</dbReference>
<keyword evidence="3" id="KW-1185">Reference proteome</keyword>
<dbReference type="RefSeq" id="XP_040741861.1">
    <property type="nucleotide sequence ID" value="XM_040891626.1"/>
</dbReference>
<protein>
    <recommendedName>
        <fullName evidence="1">AAA-ATPase-like domain-containing protein</fullName>
    </recommendedName>
</protein>
<dbReference type="Proteomes" id="UP000193922">
    <property type="component" value="Unassembled WGS sequence"/>
</dbReference>
<accession>A0A1Y1W3W9</accession>
<proteinExistence type="predicted"/>
<evidence type="ECO:0000259" key="1">
    <source>
        <dbReference type="Pfam" id="PF09820"/>
    </source>
</evidence>
<evidence type="ECO:0000313" key="2">
    <source>
        <dbReference type="EMBL" id="ORX68015.1"/>
    </source>
</evidence>
<evidence type="ECO:0000313" key="3">
    <source>
        <dbReference type="Proteomes" id="UP000193922"/>
    </source>
</evidence>
<dbReference type="GeneID" id="63808274"/>
<dbReference type="Pfam" id="PF09820">
    <property type="entry name" value="AAA-ATPase_like"/>
    <property type="match status" value="1"/>
</dbReference>